<comment type="cofactor">
    <cofactor evidence="2">
        <name>heme</name>
        <dbReference type="ChEBI" id="CHEBI:30413"/>
    </cofactor>
</comment>
<name>A0A9W8AFY4_9FUNG</name>
<dbReference type="EMBL" id="JANBPT010000071">
    <property type="protein sequence ID" value="KAJ1928495.1"/>
    <property type="molecule type" value="Genomic_DNA"/>
</dbReference>
<dbReference type="InterPro" id="IPR002401">
    <property type="entry name" value="Cyt_P450_E_grp-I"/>
</dbReference>
<proteinExistence type="inferred from homology"/>
<dbReference type="AlphaFoldDB" id="A0A9W8AFY4"/>
<accession>A0A9W8AFY4</accession>
<keyword evidence="2" id="KW-0408">Iron</keyword>
<evidence type="ECO:0008006" key="6">
    <source>
        <dbReference type="Google" id="ProtNLM"/>
    </source>
</evidence>
<reference evidence="4" key="1">
    <citation type="submission" date="2022-07" db="EMBL/GenBank/DDBJ databases">
        <title>Phylogenomic reconstructions and comparative analyses of Kickxellomycotina fungi.</title>
        <authorList>
            <person name="Reynolds N.K."/>
            <person name="Stajich J.E."/>
            <person name="Barry K."/>
            <person name="Grigoriev I.V."/>
            <person name="Crous P."/>
            <person name="Smith M.E."/>
        </authorList>
    </citation>
    <scope>NUCLEOTIDE SEQUENCE</scope>
    <source>
        <strain evidence="4">RSA 861</strain>
    </source>
</reference>
<evidence type="ECO:0000256" key="2">
    <source>
        <dbReference type="PIRSR" id="PIRSR602401-1"/>
    </source>
</evidence>
<dbReference type="PANTHER" id="PTHR24305">
    <property type="entry name" value="CYTOCHROME P450"/>
    <property type="match status" value="1"/>
</dbReference>
<organism evidence="4 5">
    <name type="scientific">Tieghemiomyces parasiticus</name>
    <dbReference type="NCBI Taxonomy" id="78921"/>
    <lineage>
        <taxon>Eukaryota</taxon>
        <taxon>Fungi</taxon>
        <taxon>Fungi incertae sedis</taxon>
        <taxon>Zoopagomycota</taxon>
        <taxon>Kickxellomycotina</taxon>
        <taxon>Dimargaritomycetes</taxon>
        <taxon>Dimargaritales</taxon>
        <taxon>Dimargaritaceae</taxon>
        <taxon>Tieghemiomyces</taxon>
    </lineage>
</organism>
<comment type="caution">
    <text evidence="4">The sequence shown here is derived from an EMBL/GenBank/DDBJ whole genome shotgun (WGS) entry which is preliminary data.</text>
</comment>
<comment type="similarity">
    <text evidence="1">Belongs to the cytochrome P450 family.</text>
</comment>
<keyword evidence="2" id="KW-0349">Heme</keyword>
<dbReference type="GO" id="GO:0016705">
    <property type="term" value="F:oxidoreductase activity, acting on paired donors, with incorporation or reduction of molecular oxygen"/>
    <property type="evidence" value="ECO:0007669"/>
    <property type="project" value="InterPro"/>
</dbReference>
<sequence length="528" mass="59389">MGIGDFDLYYRDLTAKSFELTHQRHLKYGPIFRLGPESVSICDGKFAKEILSSHRFRKPKEIYSHVFQVFLPNIFTTADPDFHRQRKGLLAPVFTWANMRRIEGTVIETGIRPLLAKFHRIARANAADKSGKPAAVVNLYKEFTNLTFDITGRLTFGRSFNIINADASQEVFDWFSGYFYYVAITRIFPFLNNRPMPFIPPVQRGYIGRRGIVNLAITTVRERLDYLKELDHAYPDREAAAIAGKVPHDILQLMIDARDNVADTSADKAPPNLNGSSAGPLKMGEGRCLSPEELASESLVQMVAGTETTSSALSWVMYALLSHPHHYQRLVDEVLTAFPLPVDATSDSVDIIRADSIKARLPFLGAVIQETLRYYPSASTSIPRVIPEGGLDYGDYHVPAGYYVSIPLYATNRDPQLWSRPEEFIPERWLAPVHRPDPDSGSGATVMDPGVKIGIMTFLSGPRGCLGRNLALMELQLTLANLIRQFNWEFADPANSMLNPVEYITLRPESKELLVTLTPRMEHGHNRY</sequence>
<dbReference type="Pfam" id="PF00067">
    <property type="entry name" value="p450"/>
    <property type="match status" value="1"/>
</dbReference>
<feature type="region of interest" description="Disordered" evidence="3">
    <location>
        <begin position="264"/>
        <end position="286"/>
    </location>
</feature>
<evidence type="ECO:0000313" key="5">
    <source>
        <dbReference type="Proteomes" id="UP001150569"/>
    </source>
</evidence>
<dbReference type="PANTHER" id="PTHR24305:SF166">
    <property type="entry name" value="CYTOCHROME P450 12A4, MITOCHONDRIAL-RELATED"/>
    <property type="match status" value="1"/>
</dbReference>
<dbReference type="InterPro" id="IPR001128">
    <property type="entry name" value="Cyt_P450"/>
</dbReference>
<dbReference type="OrthoDB" id="1470350at2759"/>
<dbReference type="GO" id="GO:0020037">
    <property type="term" value="F:heme binding"/>
    <property type="evidence" value="ECO:0007669"/>
    <property type="project" value="InterPro"/>
</dbReference>
<dbReference type="GO" id="GO:0004497">
    <property type="term" value="F:monooxygenase activity"/>
    <property type="evidence" value="ECO:0007669"/>
    <property type="project" value="InterPro"/>
</dbReference>
<keyword evidence="2" id="KW-0479">Metal-binding</keyword>
<dbReference type="PRINTS" id="PR00385">
    <property type="entry name" value="P450"/>
</dbReference>
<dbReference type="Gene3D" id="1.10.630.10">
    <property type="entry name" value="Cytochrome P450"/>
    <property type="match status" value="1"/>
</dbReference>
<evidence type="ECO:0000256" key="3">
    <source>
        <dbReference type="SAM" id="MobiDB-lite"/>
    </source>
</evidence>
<evidence type="ECO:0000256" key="1">
    <source>
        <dbReference type="ARBA" id="ARBA00010617"/>
    </source>
</evidence>
<dbReference type="InterPro" id="IPR036396">
    <property type="entry name" value="Cyt_P450_sf"/>
</dbReference>
<dbReference type="PRINTS" id="PR00463">
    <property type="entry name" value="EP450I"/>
</dbReference>
<protein>
    <recommendedName>
        <fullName evidence="6">Cytochrome P450</fullName>
    </recommendedName>
</protein>
<evidence type="ECO:0000313" key="4">
    <source>
        <dbReference type="EMBL" id="KAJ1928495.1"/>
    </source>
</evidence>
<keyword evidence="5" id="KW-1185">Reference proteome</keyword>
<feature type="binding site" description="axial binding residue" evidence="2">
    <location>
        <position position="465"/>
    </location>
    <ligand>
        <name>heme</name>
        <dbReference type="ChEBI" id="CHEBI:30413"/>
    </ligand>
    <ligandPart>
        <name>Fe</name>
        <dbReference type="ChEBI" id="CHEBI:18248"/>
    </ligandPart>
</feature>
<gene>
    <name evidence="4" type="ORF">IWQ60_002013</name>
</gene>
<dbReference type="SUPFAM" id="SSF48264">
    <property type="entry name" value="Cytochrome P450"/>
    <property type="match status" value="1"/>
</dbReference>
<dbReference type="Proteomes" id="UP001150569">
    <property type="component" value="Unassembled WGS sequence"/>
</dbReference>
<dbReference type="InterPro" id="IPR050121">
    <property type="entry name" value="Cytochrome_P450_monoxygenase"/>
</dbReference>
<dbReference type="GO" id="GO:0005506">
    <property type="term" value="F:iron ion binding"/>
    <property type="evidence" value="ECO:0007669"/>
    <property type="project" value="InterPro"/>
</dbReference>